<evidence type="ECO:0000256" key="6">
    <source>
        <dbReference type="SAM" id="MobiDB-lite"/>
    </source>
</evidence>
<comment type="function">
    <text evidence="4">Catalyzes the ATP-dependent conversion of 5-aminoimidazole ribonucleotide (AIR) and HCO(3)(-) to N5-carboxyaminoimidazole ribonucleotide (N5-CAIR).</text>
</comment>
<dbReference type="GO" id="GO:0005524">
    <property type="term" value="F:ATP binding"/>
    <property type="evidence" value="ECO:0007669"/>
    <property type="project" value="UniProtKB-UniRule"/>
</dbReference>
<keyword evidence="2 4" id="KW-0658">Purine biosynthesis</keyword>
<dbReference type="InterPro" id="IPR040686">
    <property type="entry name" value="PurK_C"/>
</dbReference>
<proteinExistence type="inferred from homology"/>
<dbReference type="InterPro" id="IPR016185">
    <property type="entry name" value="PreATP-grasp_dom_sf"/>
</dbReference>
<feature type="binding site" evidence="4">
    <location>
        <position position="228"/>
    </location>
    <ligand>
        <name>ATP</name>
        <dbReference type="ChEBI" id="CHEBI:30616"/>
    </ligand>
</feature>
<feature type="domain" description="ATP-grasp" evidence="7">
    <location>
        <begin position="147"/>
        <end position="340"/>
    </location>
</feature>
<dbReference type="NCBIfam" id="NF004680">
    <property type="entry name" value="PRK06019.1-6"/>
    <property type="match status" value="1"/>
</dbReference>
<comment type="similarity">
    <text evidence="4 5">Belongs to the PurK/PurT family.</text>
</comment>
<dbReference type="HAMAP" id="MF_01928">
    <property type="entry name" value="PurK"/>
    <property type="match status" value="1"/>
</dbReference>
<evidence type="ECO:0000259" key="7">
    <source>
        <dbReference type="PROSITE" id="PS50975"/>
    </source>
</evidence>
<comment type="catalytic activity">
    <reaction evidence="4 5">
        <text>5-amino-1-(5-phospho-beta-D-ribosyl)imidazole + hydrogencarbonate + ATP = 5-carboxyamino-1-(5-phospho-D-ribosyl)imidazole + ADP + phosphate + 2 H(+)</text>
        <dbReference type="Rhea" id="RHEA:19317"/>
        <dbReference type="ChEBI" id="CHEBI:15378"/>
        <dbReference type="ChEBI" id="CHEBI:17544"/>
        <dbReference type="ChEBI" id="CHEBI:30616"/>
        <dbReference type="ChEBI" id="CHEBI:43474"/>
        <dbReference type="ChEBI" id="CHEBI:58730"/>
        <dbReference type="ChEBI" id="CHEBI:137981"/>
        <dbReference type="ChEBI" id="CHEBI:456216"/>
        <dbReference type="EC" id="6.3.4.18"/>
    </reaction>
</comment>
<comment type="pathway">
    <text evidence="4 5">Purine metabolism; IMP biosynthesis via de novo pathway; 5-amino-1-(5-phospho-D-ribosyl)imidazole-4-carboxylate from 5-amino-1-(5-phospho-D-ribosyl)imidazole (N5-CAIR route): step 1/2.</text>
</comment>
<feature type="binding site" evidence="4">
    <location>
        <begin position="310"/>
        <end position="311"/>
    </location>
    <ligand>
        <name>ATP</name>
        <dbReference type="ChEBI" id="CHEBI:30616"/>
    </ligand>
</feature>
<feature type="compositionally biased region" description="Low complexity" evidence="6">
    <location>
        <begin position="10"/>
        <end position="23"/>
    </location>
</feature>
<comment type="caution">
    <text evidence="8">The sequence shown here is derived from an EMBL/GenBank/DDBJ whole genome shotgun (WGS) entry which is preliminary data.</text>
</comment>
<dbReference type="InterPro" id="IPR013815">
    <property type="entry name" value="ATP_grasp_subdomain_1"/>
</dbReference>
<accession>A0A5D4FLU2</accession>
<dbReference type="Pfam" id="PF02222">
    <property type="entry name" value="ATP-grasp"/>
    <property type="match status" value="1"/>
</dbReference>
<dbReference type="GO" id="GO:0046872">
    <property type="term" value="F:metal ion binding"/>
    <property type="evidence" value="ECO:0007669"/>
    <property type="project" value="InterPro"/>
</dbReference>
<dbReference type="InterPro" id="IPR011054">
    <property type="entry name" value="Rudment_hybrid_motif"/>
</dbReference>
<evidence type="ECO:0000256" key="2">
    <source>
        <dbReference type="ARBA" id="ARBA00022755"/>
    </source>
</evidence>
<dbReference type="InterPro" id="IPR005875">
    <property type="entry name" value="PurK"/>
</dbReference>
<evidence type="ECO:0000313" key="8">
    <source>
        <dbReference type="EMBL" id="TYR16998.1"/>
    </source>
</evidence>
<dbReference type="GO" id="GO:0034028">
    <property type="term" value="F:5-(carboxyamino)imidazole ribonucleotide synthase activity"/>
    <property type="evidence" value="ECO:0007669"/>
    <property type="project" value="UniProtKB-UniRule"/>
</dbReference>
<dbReference type="Gene3D" id="3.30.470.20">
    <property type="entry name" value="ATP-grasp fold, B domain"/>
    <property type="match status" value="1"/>
</dbReference>
<sequence>MIGRVKDSAHSSAPSASDSTADSGLTRAADWSIARAAAHAPGAPLVTIIGDGQLARMMQQEAVELGLSARVLAGSADASAAQVTADVVLGDYTNKAHVAEVSKDADAVTFDHEHVPNEFLDELIAAGINVQPQPKALINAQDKLIQRQRLSELGAPVPAFTAIANTEDAAAFWSTTGGKVCLKARRGGYDGKGVWFPDSEAELNELVTELLDKGVPLMAEEKVELVRELSALVARTPSGEAKAWPITESVQERGICVEAVAPAPGHDGEVLNQARELSRTIATELDVTGVLAVELFEFRDANGELAISVNELAMRPHNTGHWTQNGSVTSQFEQHLRAVLDRPLGSTDLTAPATVMANVLGHDDADPAMPIHERMDQVWRRFPAAKIHMYGKDWRPRRKVGHVNLSLPADQPATDDAVAQLRRDARLAADFLVAAEWSDGWTEA</sequence>
<dbReference type="RefSeq" id="WP_148813267.1">
    <property type="nucleotide sequence ID" value="NZ_CP136640.1"/>
</dbReference>
<dbReference type="SUPFAM" id="SSF51246">
    <property type="entry name" value="Rudiment single hybrid motif"/>
    <property type="match status" value="1"/>
</dbReference>
<keyword evidence="4 5" id="KW-0436">Ligase</keyword>
<dbReference type="AlphaFoldDB" id="A0A5D4FLU2"/>
<keyword evidence="3 4" id="KW-0067">ATP-binding</keyword>
<gene>
    <name evidence="4 5" type="primary">purK</name>
    <name evidence="8" type="ORF">FYJ87_09180</name>
</gene>
<dbReference type="InterPro" id="IPR054350">
    <property type="entry name" value="PurT/PurK_preATP-grasp"/>
</dbReference>
<comment type="caution">
    <text evidence="4">Lacks conserved residue(s) required for the propagation of feature annotation.</text>
</comment>
<dbReference type="PROSITE" id="PS50975">
    <property type="entry name" value="ATP_GRASP"/>
    <property type="match status" value="1"/>
</dbReference>
<dbReference type="PANTHER" id="PTHR11609">
    <property type="entry name" value="PURINE BIOSYNTHESIS PROTEIN 6/7, PUR6/7"/>
    <property type="match status" value="1"/>
</dbReference>
<dbReference type="Pfam" id="PF17769">
    <property type="entry name" value="PurK_C"/>
    <property type="match status" value="1"/>
</dbReference>
<dbReference type="EC" id="6.3.4.18" evidence="4 5"/>
<evidence type="ECO:0000256" key="1">
    <source>
        <dbReference type="ARBA" id="ARBA00022741"/>
    </source>
</evidence>
<dbReference type="Gene3D" id="3.30.1490.20">
    <property type="entry name" value="ATP-grasp fold, A domain"/>
    <property type="match status" value="1"/>
</dbReference>
<evidence type="ECO:0000256" key="3">
    <source>
        <dbReference type="ARBA" id="ARBA00022840"/>
    </source>
</evidence>
<dbReference type="EMBL" id="VSZI01000002">
    <property type="protein sequence ID" value="TYR16998.1"/>
    <property type="molecule type" value="Genomic_DNA"/>
</dbReference>
<dbReference type="Pfam" id="PF22660">
    <property type="entry name" value="RS_preATP-grasp-like"/>
    <property type="match status" value="1"/>
</dbReference>
<dbReference type="NCBIfam" id="NF004679">
    <property type="entry name" value="PRK06019.1-5"/>
    <property type="match status" value="1"/>
</dbReference>
<dbReference type="InterPro" id="IPR003135">
    <property type="entry name" value="ATP-grasp_carboxylate-amine"/>
</dbReference>
<dbReference type="InterPro" id="IPR011761">
    <property type="entry name" value="ATP-grasp"/>
</dbReference>
<evidence type="ECO:0000256" key="4">
    <source>
        <dbReference type="HAMAP-Rule" id="MF_01928"/>
    </source>
</evidence>
<evidence type="ECO:0000313" key="9">
    <source>
        <dbReference type="Proteomes" id="UP000324726"/>
    </source>
</evidence>
<dbReference type="GO" id="GO:0004638">
    <property type="term" value="F:phosphoribosylaminoimidazole carboxylase activity"/>
    <property type="evidence" value="ECO:0007669"/>
    <property type="project" value="InterPro"/>
</dbReference>
<dbReference type="GO" id="GO:0005829">
    <property type="term" value="C:cytosol"/>
    <property type="evidence" value="ECO:0007669"/>
    <property type="project" value="TreeGrafter"/>
</dbReference>
<comment type="subunit">
    <text evidence="4 5">Homodimer.</text>
</comment>
<reference evidence="8 9" key="1">
    <citation type="submission" date="2019-08" db="EMBL/GenBank/DDBJ databases">
        <title>Draft genome of C. urealyticum strain VH4248.</title>
        <authorList>
            <person name="Navas J."/>
        </authorList>
    </citation>
    <scope>NUCLEOTIDE SEQUENCE [LARGE SCALE GENOMIC DNA]</scope>
    <source>
        <strain evidence="8 9">VH4248</strain>
    </source>
</reference>
<dbReference type="PANTHER" id="PTHR11609:SF5">
    <property type="entry name" value="PHOSPHORIBOSYLAMINOIMIDAZOLE CARBOXYLASE"/>
    <property type="match status" value="1"/>
</dbReference>
<organism evidence="8 9">
    <name type="scientific">Corynebacterium urealyticum</name>
    <dbReference type="NCBI Taxonomy" id="43771"/>
    <lineage>
        <taxon>Bacteria</taxon>
        <taxon>Bacillati</taxon>
        <taxon>Actinomycetota</taxon>
        <taxon>Actinomycetes</taxon>
        <taxon>Mycobacteriales</taxon>
        <taxon>Corynebacteriaceae</taxon>
        <taxon>Corynebacterium</taxon>
    </lineage>
</organism>
<evidence type="ECO:0000256" key="5">
    <source>
        <dbReference type="RuleBase" id="RU361200"/>
    </source>
</evidence>
<dbReference type="NCBIfam" id="TIGR01161">
    <property type="entry name" value="purK"/>
    <property type="match status" value="1"/>
</dbReference>
<feature type="binding site" evidence="4">
    <location>
        <begin position="220"/>
        <end position="223"/>
    </location>
    <ligand>
        <name>ATP</name>
        <dbReference type="ChEBI" id="CHEBI:30616"/>
    </ligand>
</feature>
<dbReference type="SUPFAM" id="SSF52440">
    <property type="entry name" value="PreATP-grasp domain"/>
    <property type="match status" value="1"/>
</dbReference>
<protein>
    <recommendedName>
        <fullName evidence="4 5">N5-carboxyaminoimidazole ribonucleotide synthase</fullName>
        <shortName evidence="4 5">N5-CAIR synthase</shortName>
        <ecNumber evidence="4 5">6.3.4.18</ecNumber>
    </recommendedName>
    <alternativeName>
        <fullName evidence="4 5">5-(carboxyamino)imidazole ribonucleotide synthetase</fullName>
    </alternativeName>
</protein>
<name>A0A5D4FLU2_9CORY</name>
<dbReference type="UniPathway" id="UPA00074">
    <property type="reaction ID" value="UER00942"/>
</dbReference>
<dbReference type="SUPFAM" id="SSF56059">
    <property type="entry name" value="Glutathione synthetase ATP-binding domain-like"/>
    <property type="match status" value="1"/>
</dbReference>
<comment type="function">
    <text evidence="5">Catalyzes the ATP-dependent conversion of 5-aminoimidazole ribonucleotide (AIR) and HCO(3)- to N5-carboxyaminoimidazole ribonucleotide (N5-CAIR).</text>
</comment>
<keyword evidence="1 4" id="KW-0547">Nucleotide-binding</keyword>
<feature type="region of interest" description="Disordered" evidence="6">
    <location>
        <begin position="1"/>
        <end position="23"/>
    </location>
</feature>
<feature type="binding site" evidence="4">
    <location>
        <position position="143"/>
    </location>
    <ligand>
        <name>ATP</name>
        <dbReference type="ChEBI" id="CHEBI:30616"/>
    </ligand>
</feature>
<dbReference type="GO" id="GO:0006189">
    <property type="term" value="P:'de novo' IMP biosynthetic process"/>
    <property type="evidence" value="ECO:0007669"/>
    <property type="project" value="UniProtKB-UniRule"/>
</dbReference>
<dbReference type="Gene3D" id="3.40.50.20">
    <property type="match status" value="1"/>
</dbReference>
<feature type="binding site" evidence="4">
    <location>
        <position position="183"/>
    </location>
    <ligand>
        <name>ATP</name>
        <dbReference type="ChEBI" id="CHEBI:30616"/>
    </ligand>
</feature>
<dbReference type="Proteomes" id="UP000324726">
    <property type="component" value="Unassembled WGS sequence"/>
</dbReference>